<dbReference type="Proteomes" id="UP000004508">
    <property type="component" value="Unassembled WGS sequence"/>
</dbReference>
<dbReference type="EMBL" id="ADVG01000003">
    <property type="protein sequence ID" value="EFH84772.1"/>
    <property type="molecule type" value="Genomic_DNA"/>
</dbReference>
<accession>D6TX39</accession>
<keyword evidence="2" id="KW-1185">Reference proteome</keyword>
<organism evidence="1 2">
    <name type="scientific">Ktedonobacter racemifer DSM 44963</name>
    <dbReference type="NCBI Taxonomy" id="485913"/>
    <lineage>
        <taxon>Bacteria</taxon>
        <taxon>Bacillati</taxon>
        <taxon>Chloroflexota</taxon>
        <taxon>Ktedonobacteria</taxon>
        <taxon>Ktedonobacterales</taxon>
        <taxon>Ktedonobacteraceae</taxon>
        <taxon>Ktedonobacter</taxon>
    </lineage>
</organism>
<evidence type="ECO:0000313" key="1">
    <source>
        <dbReference type="EMBL" id="EFH84772.1"/>
    </source>
</evidence>
<gene>
    <name evidence="1" type="ORF">Krac_5877</name>
</gene>
<comment type="caution">
    <text evidence="1">The sequence shown here is derived from an EMBL/GenBank/DDBJ whole genome shotgun (WGS) entry which is preliminary data.</text>
</comment>
<dbReference type="InParanoid" id="D6TX39"/>
<protein>
    <submittedName>
        <fullName evidence="1">Uncharacterized protein</fullName>
    </submittedName>
</protein>
<dbReference type="AlphaFoldDB" id="D6TX39"/>
<dbReference type="STRING" id="485913.Krac_5877"/>
<sequence>MRNRLTTHSKKNWQCQHPLFAFVELPKDTPFYQRHEVENDLLGGYYAQLQTMPKFQLMNHQ</sequence>
<proteinExistence type="predicted"/>
<name>D6TX39_KTERA</name>
<evidence type="ECO:0000313" key="2">
    <source>
        <dbReference type="Proteomes" id="UP000004508"/>
    </source>
</evidence>
<reference evidence="1 2" key="1">
    <citation type="journal article" date="2011" name="Stand. Genomic Sci.">
        <title>Non-contiguous finished genome sequence and contextual data of the filamentous soil bacterium Ktedonobacter racemifer type strain (SOSP1-21).</title>
        <authorList>
            <person name="Chang Y.J."/>
            <person name="Land M."/>
            <person name="Hauser L."/>
            <person name="Chertkov O."/>
            <person name="Del Rio T.G."/>
            <person name="Nolan M."/>
            <person name="Copeland A."/>
            <person name="Tice H."/>
            <person name="Cheng J.F."/>
            <person name="Lucas S."/>
            <person name="Han C."/>
            <person name="Goodwin L."/>
            <person name="Pitluck S."/>
            <person name="Ivanova N."/>
            <person name="Ovchinikova G."/>
            <person name="Pati A."/>
            <person name="Chen A."/>
            <person name="Palaniappan K."/>
            <person name="Mavromatis K."/>
            <person name="Liolios K."/>
            <person name="Brettin T."/>
            <person name="Fiebig A."/>
            <person name="Rohde M."/>
            <person name="Abt B."/>
            <person name="Goker M."/>
            <person name="Detter J.C."/>
            <person name="Woyke T."/>
            <person name="Bristow J."/>
            <person name="Eisen J.A."/>
            <person name="Markowitz V."/>
            <person name="Hugenholtz P."/>
            <person name="Kyrpides N.C."/>
            <person name="Klenk H.P."/>
            <person name="Lapidus A."/>
        </authorList>
    </citation>
    <scope>NUCLEOTIDE SEQUENCE [LARGE SCALE GENOMIC DNA]</scope>
    <source>
        <strain evidence="2">DSM 44963</strain>
    </source>
</reference>